<dbReference type="KEGG" id="msd:MYSTI_00546"/>
<keyword evidence="2" id="KW-1185">Reference proteome</keyword>
<dbReference type="HOGENOM" id="CLU_1193827_0_0_7"/>
<dbReference type="STRING" id="1278073.MYSTI_00546"/>
<dbReference type="PATRIC" id="fig|1278073.3.peg.567"/>
<dbReference type="InterPro" id="IPR016181">
    <property type="entry name" value="Acyl_CoA_acyltransferase"/>
</dbReference>
<dbReference type="SUPFAM" id="SSF55729">
    <property type="entry name" value="Acyl-CoA N-acyltransferases (Nat)"/>
    <property type="match status" value="1"/>
</dbReference>
<dbReference type="AlphaFoldDB" id="L7TZG4"/>
<name>L7TZG4_MYXSD</name>
<dbReference type="EMBL" id="CP004025">
    <property type="protein sequence ID" value="AGC41896.1"/>
    <property type="molecule type" value="Genomic_DNA"/>
</dbReference>
<accession>L7TZG4</accession>
<evidence type="ECO:0000313" key="2">
    <source>
        <dbReference type="Proteomes" id="UP000011131"/>
    </source>
</evidence>
<dbReference type="Proteomes" id="UP000011131">
    <property type="component" value="Chromosome"/>
</dbReference>
<dbReference type="eggNOG" id="ENOG50344TJ">
    <property type="taxonomic scope" value="Bacteria"/>
</dbReference>
<gene>
    <name evidence="1" type="ordered locus">MYSTI_00546</name>
</gene>
<protein>
    <recommendedName>
        <fullName evidence="3">N-acetyltransferase domain-containing protein</fullName>
    </recommendedName>
</protein>
<evidence type="ECO:0000313" key="1">
    <source>
        <dbReference type="EMBL" id="AGC41896.1"/>
    </source>
</evidence>
<organism evidence="1 2">
    <name type="scientific">Myxococcus stipitatus (strain DSM 14675 / JCM 12634 / Mx s8)</name>
    <dbReference type="NCBI Taxonomy" id="1278073"/>
    <lineage>
        <taxon>Bacteria</taxon>
        <taxon>Pseudomonadati</taxon>
        <taxon>Myxococcota</taxon>
        <taxon>Myxococcia</taxon>
        <taxon>Myxococcales</taxon>
        <taxon>Cystobacterineae</taxon>
        <taxon>Myxococcaceae</taxon>
        <taxon>Myxococcus</taxon>
    </lineage>
</organism>
<sequence length="240" mass="26403">MVVRMNSMSWRSLEEMLSGIVKPEGCSAEQLAREDIPRLTALLAAWYPDIRVGTESRHLDPAFYERDVYLRGESPDRSVYAFVCREISSGDIIGLLTVERNVRGLQLSAGLGVVEPTRRGMGIGFIGTAALEMVGRNIGAEVVLYYSTLKTARHQRNAESQGFKLVGLVPAFDVDAIAPGTVKRVYEALYAKVLVAPEQVHLPEWNVLTPSTRELYTHLFGAHPAAQSAEPPLGRELSHG</sequence>
<evidence type="ECO:0008006" key="3">
    <source>
        <dbReference type="Google" id="ProtNLM"/>
    </source>
</evidence>
<proteinExistence type="predicted"/>
<dbReference type="Gene3D" id="3.40.630.30">
    <property type="match status" value="1"/>
</dbReference>
<reference evidence="1 2" key="1">
    <citation type="journal article" date="2013" name="Genome Announc.">
        <title>Complete genome sequence of Myxococcus stipitatus strain DSM 14675, a fruiting myxobacterium.</title>
        <authorList>
            <person name="Huntley S."/>
            <person name="Kneip S."/>
            <person name="Treuner-Lange A."/>
            <person name="Sogaard-Andersen L."/>
        </authorList>
    </citation>
    <scope>NUCLEOTIDE SEQUENCE [LARGE SCALE GENOMIC DNA]</scope>
    <source>
        <strain evidence="2">DSM 14675 / JCM 12634 / Mx s8</strain>
    </source>
</reference>